<dbReference type="EC" id="1.17.7.4" evidence="5"/>
<comment type="catalytic activity">
    <reaction evidence="5">
        <text>isopentenyl diphosphate + 2 oxidized [2Fe-2S]-[ferredoxin] + H2O = (2E)-4-hydroxy-3-methylbut-2-enyl diphosphate + 2 reduced [2Fe-2S]-[ferredoxin] + 2 H(+)</text>
        <dbReference type="Rhea" id="RHEA:24488"/>
        <dbReference type="Rhea" id="RHEA-COMP:10000"/>
        <dbReference type="Rhea" id="RHEA-COMP:10001"/>
        <dbReference type="ChEBI" id="CHEBI:15377"/>
        <dbReference type="ChEBI" id="CHEBI:15378"/>
        <dbReference type="ChEBI" id="CHEBI:33737"/>
        <dbReference type="ChEBI" id="CHEBI:33738"/>
        <dbReference type="ChEBI" id="CHEBI:128753"/>
        <dbReference type="ChEBI" id="CHEBI:128769"/>
        <dbReference type="EC" id="1.17.7.4"/>
    </reaction>
</comment>
<feature type="binding site" evidence="5">
    <location>
        <position position="122"/>
    </location>
    <ligand>
        <name>isopentenyl diphosphate</name>
        <dbReference type="ChEBI" id="CHEBI:128769"/>
    </ligand>
</feature>
<dbReference type="GO" id="GO:0051745">
    <property type="term" value="F:4-hydroxy-3-methylbut-2-enyl diphosphate reductase activity"/>
    <property type="evidence" value="ECO:0007669"/>
    <property type="project" value="UniProtKB-UniRule"/>
</dbReference>
<feature type="binding site" evidence="5">
    <location>
        <position position="40"/>
    </location>
    <ligand>
        <name>dimethylallyl diphosphate</name>
        <dbReference type="ChEBI" id="CHEBI:57623"/>
    </ligand>
</feature>
<feature type="active site" description="Proton donor" evidence="5">
    <location>
        <position position="124"/>
    </location>
</feature>
<comment type="caution">
    <text evidence="6">The sequence shown here is derived from an EMBL/GenBank/DDBJ whole genome shotgun (WGS) entry which is preliminary data.</text>
</comment>
<feature type="binding site" evidence="5">
    <location>
        <position position="214"/>
    </location>
    <ligand>
        <name>dimethylallyl diphosphate</name>
        <dbReference type="ChEBI" id="CHEBI:57623"/>
    </ligand>
</feature>
<keyword evidence="5" id="KW-0414">Isoprene biosynthesis</keyword>
<proteinExistence type="inferred from homology"/>
<dbReference type="UniPathway" id="UPA00059">
    <property type="reaction ID" value="UER00105"/>
</dbReference>
<name>A0A1V4QGY4_UNCW3</name>
<evidence type="ECO:0000256" key="5">
    <source>
        <dbReference type="HAMAP-Rule" id="MF_00191"/>
    </source>
</evidence>
<evidence type="ECO:0000256" key="3">
    <source>
        <dbReference type="ARBA" id="ARBA00023004"/>
    </source>
</evidence>
<dbReference type="GO" id="GO:0016114">
    <property type="term" value="P:terpenoid biosynthetic process"/>
    <property type="evidence" value="ECO:0007669"/>
    <property type="project" value="UniProtKB-UniRule"/>
</dbReference>
<feature type="binding site" evidence="5">
    <location>
        <position position="212"/>
    </location>
    <ligand>
        <name>dimethylallyl diphosphate</name>
        <dbReference type="ChEBI" id="CHEBI:57623"/>
    </ligand>
</feature>
<dbReference type="PANTHER" id="PTHR30426:SF0">
    <property type="entry name" value="4-HYDROXY-3-METHYLBUT-2-ENYL DIPHOSPHATE REDUCTASE"/>
    <property type="match status" value="1"/>
</dbReference>
<evidence type="ECO:0000256" key="4">
    <source>
        <dbReference type="ARBA" id="ARBA00023014"/>
    </source>
</evidence>
<dbReference type="Pfam" id="PF02401">
    <property type="entry name" value="LYTB"/>
    <property type="match status" value="1"/>
</dbReference>
<evidence type="ECO:0000256" key="2">
    <source>
        <dbReference type="ARBA" id="ARBA00022723"/>
    </source>
</evidence>
<feature type="binding site" evidence="5">
    <location>
        <position position="255"/>
    </location>
    <ligand>
        <name>dimethylallyl diphosphate</name>
        <dbReference type="ChEBI" id="CHEBI:57623"/>
    </ligand>
</feature>
<dbReference type="AlphaFoldDB" id="A0A1V4QGY4"/>
<organism evidence="6 7">
    <name type="scientific">candidate division WOR-3 bacterium 4484_100</name>
    <dbReference type="NCBI Taxonomy" id="1936077"/>
    <lineage>
        <taxon>Bacteria</taxon>
        <taxon>Bacteria division WOR-3</taxon>
    </lineage>
</organism>
<sequence length="273" mass="31148">MKVYRARHGGFCFGVKRAIRLALEAVRKVKPIYSLGPLIHNRLAVEELKKKGIITVNSIRAIKNKRVIIRSHGINPEVLEQLRKKDFEIVDATCPRVRRAQRFVERLINEGYYVVIIGEEDHPEIKGLLGYAQGRGVIFNEQLRIRHRRIGVVPQTTLDVDHFNYAISRILPNATEVKIYNTICHETVLRIKEAKKLARRCDVMIVVGGKNSANTTRLYEVCKRYKPSYHIESAEEISGEWFKDAESVGITAGASTPKIQVDQVVKRLKLLSV</sequence>
<comment type="catalytic activity">
    <reaction evidence="5">
        <text>dimethylallyl diphosphate + 2 oxidized [2Fe-2S]-[ferredoxin] + H2O = (2E)-4-hydroxy-3-methylbut-2-enyl diphosphate + 2 reduced [2Fe-2S]-[ferredoxin] + 2 H(+)</text>
        <dbReference type="Rhea" id="RHEA:24825"/>
        <dbReference type="Rhea" id="RHEA-COMP:10000"/>
        <dbReference type="Rhea" id="RHEA-COMP:10001"/>
        <dbReference type="ChEBI" id="CHEBI:15377"/>
        <dbReference type="ChEBI" id="CHEBI:15378"/>
        <dbReference type="ChEBI" id="CHEBI:33737"/>
        <dbReference type="ChEBI" id="CHEBI:33738"/>
        <dbReference type="ChEBI" id="CHEBI:57623"/>
        <dbReference type="ChEBI" id="CHEBI:128753"/>
        <dbReference type="EC" id="1.17.7.4"/>
    </reaction>
</comment>
<feature type="binding site" evidence="5">
    <location>
        <position position="122"/>
    </location>
    <ligand>
        <name>(2E)-4-hydroxy-3-methylbut-2-enyl diphosphate</name>
        <dbReference type="ChEBI" id="CHEBI:128753"/>
    </ligand>
</feature>
<feature type="binding site" evidence="5">
    <location>
        <position position="184"/>
    </location>
    <ligand>
        <name>[4Fe-4S] cluster</name>
        <dbReference type="ChEBI" id="CHEBI:49883"/>
    </ligand>
</feature>
<keyword evidence="3 5" id="KW-0408">Iron</keyword>
<feature type="binding site" evidence="5">
    <location>
        <position position="255"/>
    </location>
    <ligand>
        <name>(2E)-4-hydroxy-3-methylbut-2-enyl diphosphate</name>
        <dbReference type="ChEBI" id="CHEBI:128753"/>
    </ligand>
</feature>
<evidence type="ECO:0000256" key="1">
    <source>
        <dbReference type="ARBA" id="ARBA00022485"/>
    </source>
</evidence>
<reference evidence="7" key="1">
    <citation type="submission" date="2017-01" db="EMBL/GenBank/DDBJ databases">
        <title>Novel pathways for hydrocarbon cycling and metabolic interdependencies in hydrothermal sediment communities.</title>
        <authorList>
            <person name="Dombrowski N."/>
            <person name="Seitz K."/>
            <person name="Teske A."/>
            <person name="Baker B."/>
        </authorList>
    </citation>
    <scope>NUCLEOTIDE SEQUENCE [LARGE SCALE GENOMIC DNA]</scope>
</reference>
<dbReference type="PANTHER" id="PTHR30426">
    <property type="entry name" value="4-HYDROXY-3-METHYLBUT-2-ENYL DIPHOSPHATE REDUCTASE"/>
    <property type="match status" value="1"/>
</dbReference>
<keyword evidence="5" id="KW-0560">Oxidoreductase</keyword>
<dbReference type="Gene3D" id="3.40.50.11270">
    <property type="match status" value="1"/>
</dbReference>
<dbReference type="GO" id="GO:0046872">
    <property type="term" value="F:metal ion binding"/>
    <property type="evidence" value="ECO:0007669"/>
    <property type="project" value="UniProtKB-KW"/>
</dbReference>
<feature type="binding site" evidence="5">
    <location>
        <position position="72"/>
    </location>
    <ligand>
        <name>dimethylallyl diphosphate</name>
        <dbReference type="ChEBI" id="CHEBI:57623"/>
    </ligand>
</feature>
<feature type="binding site" evidence="5">
    <location>
        <position position="40"/>
    </location>
    <ligand>
        <name>(2E)-4-hydroxy-3-methylbut-2-enyl diphosphate</name>
        <dbReference type="ChEBI" id="CHEBI:128753"/>
    </ligand>
</feature>
<feature type="binding site" evidence="5">
    <location>
        <position position="12"/>
    </location>
    <ligand>
        <name>[4Fe-4S] cluster</name>
        <dbReference type="ChEBI" id="CHEBI:49883"/>
    </ligand>
</feature>
<comment type="pathway">
    <text evidence="5">Isoprenoid biosynthesis; isopentenyl diphosphate biosynthesis via DXP pathway; isopentenyl diphosphate from 1-deoxy-D-xylulose 5-phosphate: step 6/6.</text>
</comment>
<feature type="binding site" evidence="5">
    <location>
        <position position="212"/>
    </location>
    <ligand>
        <name>(2E)-4-hydroxy-3-methylbut-2-enyl diphosphate</name>
        <dbReference type="ChEBI" id="CHEBI:128753"/>
    </ligand>
</feature>
<feature type="binding site" evidence="5">
    <location>
        <position position="255"/>
    </location>
    <ligand>
        <name>isopentenyl diphosphate</name>
        <dbReference type="ChEBI" id="CHEBI:128769"/>
    </ligand>
</feature>
<evidence type="ECO:0000313" key="7">
    <source>
        <dbReference type="Proteomes" id="UP000191663"/>
    </source>
</evidence>
<accession>A0A1V4QGY4</accession>
<feature type="binding site" evidence="5">
    <location>
        <position position="212"/>
    </location>
    <ligand>
        <name>isopentenyl diphosphate</name>
        <dbReference type="ChEBI" id="CHEBI:128769"/>
    </ligand>
</feature>
<comment type="pathway">
    <text evidence="5">Isoprenoid biosynthesis; dimethylallyl diphosphate biosynthesis; dimethylallyl diphosphate from (2E)-4-hydroxy-3-methylbutenyl diphosphate: step 1/1.</text>
</comment>
<dbReference type="Gene3D" id="3.40.1010.20">
    <property type="entry name" value="4-hydroxy-3-methylbut-2-enyl diphosphate reductase, catalytic domain"/>
    <property type="match status" value="2"/>
</dbReference>
<dbReference type="HAMAP" id="MF_00191">
    <property type="entry name" value="IspH"/>
    <property type="match status" value="1"/>
</dbReference>
<feature type="binding site" evidence="5">
    <location>
        <position position="122"/>
    </location>
    <ligand>
        <name>dimethylallyl diphosphate</name>
        <dbReference type="ChEBI" id="CHEBI:57623"/>
    </ligand>
</feature>
<keyword evidence="4 5" id="KW-0411">Iron-sulfur</keyword>
<dbReference type="UniPathway" id="UPA00056">
    <property type="reaction ID" value="UER00097"/>
</dbReference>
<protein>
    <recommendedName>
        <fullName evidence="5">4-hydroxy-3-methylbut-2-enyl diphosphate reductase</fullName>
        <shortName evidence="5">HMBPP reductase</shortName>
        <ecNumber evidence="5">1.17.7.4</ecNumber>
    </recommendedName>
</protein>
<feature type="binding site" evidence="5">
    <location>
        <position position="72"/>
    </location>
    <ligand>
        <name>(2E)-4-hydroxy-3-methylbut-2-enyl diphosphate</name>
        <dbReference type="ChEBI" id="CHEBI:128753"/>
    </ligand>
</feature>
<comment type="similarity">
    <text evidence="5">Belongs to the IspH family.</text>
</comment>
<dbReference type="InterPro" id="IPR003451">
    <property type="entry name" value="LytB/IspH"/>
</dbReference>
<evidence type="ECO:0000313" key="6">
    <source>
        <dbReference type="EMBL" id="OPX18619.1"/>
    </source>
</evidence>
<comment type="cofactor">
    <cofactor evidence="5">
        <name>[4Fe-4S] cluster</name>
        <dbReference type="ChEBI" id="CHEBI:49883"/>
    </cofactor>
    <text evidence="5">Binds 1 [4Fe-4S] cluster per subunit.</text>
</comment>
<feature type="binding site" evidence="5">
    <location>
        <position position="94"/>
    </location>
    <ligand>
        <name>[4Fe-4S] cluster</name>
        <dbReference type="ChEBI" id="CHEBI:49883"/>
    </ligand>
</feature>
<comment type="caution">
    <text evidence="5">Lacks conserved residue(s) required for the propagation of feature annotation.</text>
</comment>
<comment type="function">
    <text evidence="5">Catalyzes the conversion of 1-hydroxy-2-methyl-2-(E)-butenyl 4-diphosphate (HMBPP) into a mixture of isopentenyl diphosphate (IPP) and dimethylallyl diphosphate (DMAPP). Acts in the terminal step of the DOXP/MEP pathway for isoprenoid precursor biosynthesis.</text>
</comment>
<dbReference type="NCBIfam" id="NF002187">
    <property type="entry name" value="PRK01045.1-1"/>
    <property type="match status" value="1"/>
</dbReference>
<dbReference type="CDD" id="cd13944">
    <property type="entry name" value="lytB_ispH"/>
    <property type="match status" value="1"/>
</dbReference>
<keyword evidence="1 5" id="KW-0004">4Fe-4S</keyword>
<feature type="binding site" evidence="5">
    <location>
        <position position="156"/>
    </location>
    <ligand>
        <name>(2E)-4-hydroxy-3-methylbut-2-enyl diphosphate</name>
        <dbReference type="ChEBI" id="CHEBI:128753"/>
    </ligand>
</feature>
<dbReference type="GO" id="GO:0019288">
    <property type="term" value="P:isopentenyl diphosphate biosynthetic process, methylerythritol 4-phosphate pathway"/>
    <property type="evidence" value="ECO:0007669"/>
    <property type="project" value="UniProtKB-UniRule"/>
</dbReference>
<feature type="binding site" evidence="5">
    <location>
        <position position="72"/>
    </location>
    <ligand>
        <name>isopentenyl diphosphate</name>
        <dbReference type="ChEBI" id="CHEBI:128769"/>
    </ligand>
</feature>
<feature type="binding site" evidence="5">
    <location>
        <position position="40"/>
    </location>
    <ligand>
        <name>isopentenyl diphosphate</name>
        <dbReference type="ChEBI" id="CHEBI:128769"/>
    </ligand>
</feature>
<feature type="binding site" evidence="5">
    <location>
        <position position="214"/>
    </location>
    <ligand>
        <name>isopentenyl diphosphate</name>
        <dbReference type="ChEBI" id="CHEBI:128769"/>
    </ligand>
</feature>
<dbReference type="GO" id="GO:0051539">
    <property type="term" value="F:4 iron, 4 sulfur cluster binding"/>
    <property type="evidence" value="ECO:0007669"/>
    <property type="project" value="UniProtKB-UniRule"/>
</dbReference>
<keyword evidence="2 5" id="KW-0479">Metal-binding</keyword>
<dbReference type="NCBIfam" id="TIGR00216">
    <property type="entry name" value="ispH_lytB"/>
    <property type="match status" value="1"/>
</dbReference>
<dbReference type="EMBL" id="MUKB01000003">
    <property type="protein sequence ID" value="OPX18619.1"/>
    <property type="molecule type" value="Genomic_DNA"/>
</dbReference>
<feature type="binding site" evidence="5">
    <location>
        <position position="214"/>
    </location>
    <ligand>
        <name>(2E)-4-hydroxy-3-methylbut-2-enyl diphosphate</name>
        <dbReference type="ChEBI" id="CHEBI:128753"/>
    </ligand>
</feature>
<gene>
    <name evidence="5" type="primary">ispH</name>
    <name evidence="6" type="ORF">BXT86_00205</name>
</gene>
<dbReference type="GO" id="GO:0050992">
    <property type="term" value="P:dimethylallyl diphosphate biosynthetic process"/>
    <property type="evidence" value="ECO:0007669"/>
    <property type="project" value="UniProtKB-UniRule"/>
</dbReference>
<dbReference type="Proteomes" id="UP000191663">
    <property type="component" value="Unassembled WGS sequence"/>
</dbReference>